<keyword evidence="6 7" id="KW-0460">Magnesium</keyword>
<comment type="cofactor">
    <cofactor evidence="7">
        <name>Mg(2+)</name>
        <dbReference type="ChEBI" id="CHEBI:18420"/>
    </cofactor>
    <text evidence="7">Binds 1 Mg(2+) ion per subunit.</text>
</comment>
<evidence type="ECO:0000256" key="5">
    <source>
        <dbReference type="ARBA" id="ARBA00022741"/>
    </source>
</evidence>
<comment type="catalytic activity">
    <reaction evidence="7">
        <text>succinate + ATP + CoA = succinyl-CoA + ADP + phosphate</text>
        <dbReference type="Rhea" id="RHEA:17661"/>
        <dbReference type="ChEBI" id="CHEBI:30031"/>
        <dbReference type="ChEBI" id="CHEBI:30616"/>
        <dbReference type="ChEBI" id="CHEBI:43474"/>
        <dbReference type="ChEBI" id="CHEBI:57287"/>
        <dbReference type="ChEBI" id="CHEBI:57292"/>
        <dbReference type="ChEBI" id="CHEBI:456216"/>
        <dbReference type="EC" id="6.2.1.5"/>
    </reaction>
</comment>
<name>A0AAE0T674_9BIVA</name>
<keyword evidence="4 7" id="KW-0479">Metal-binding</keyword>
<evidence type="ECO:0000256" key="8">
    <source>
        <dbReference type="RuleBase" id="RU361258"/>
    </source>
</evidence>
<keyword evidence="7" id="KW-0067">ATP-binding</keyword>
<evidence type="ECO:0000313" key="12">
    <source>
        <dbReference type="Proteomes" id="UP001195483"/>
    </source>
</evidence>
<evidence type="ECO:0000313" key="11">
    <source>
        <dbReference type="EMBL" id="KAK3604233.1"/>
    </source>
</evidence>
<keyword evidence="3 7" id="KW-0436">Ligase</keyword>
<evidence type="ECO:0000259" key="10">
    <source>
        <dbReference type="Pfam" id="PF08442"/>
    </source>
</evidence>
<keyword evidence="12" id="KW-1185">Reference proteome</keyword>
<keyword evidence="5 7" id="KW-0547">Nucleotide-binding</keyword>
<organism evidence="11 12">
    <name type="scientific">Potamilus streckersoni</name>
    <dbReference type="NCBI Taxonomy" id="2493646"/>
    <lineage>
        <taxon>Eukaryota</taxon>
        <taxon>Metazoa</taxon>
        <taxon>Spiralia</taxon>
        <taxon>Lophotrochozoa</taxon>
        <taxon>Mollusca</taxon>
        <taxon>Bivalvia</taxon>
        <taxon>Autobranchia</taxon>
        <taxon>Heteroconchia</taxon>
        <taxon>Palaeoheterodonta</taxon>
        <taxon>Unionida</taxon>
        <taxon>Unionoidea</taxon>
        <taxon>Unionidae</taxon>
        <taxon>Ambleminae</taxon>
        <taxon>Lampsilini</taxon>
        <taxon>Potamilus</taxon>
    </lineage>
</organism>
<feature type="binding site" evidence="7">
    <location>
        <position position="204"/>
    </location>
    <ligand>
        <name>Mg(2+)</name>
        <dbReference type="ChEBI" id="CHEBI:18420"/>
    </ligand>
</feature>
<comment type="subunit">
    <text evidence="7 8">Heterodimer of an alpha and a beta subunit.</text>
</comment>
<dbReference type="PANTHER" id="PTHR11815">
    <property type="entry name" value="SUCCINYL-COA SYNTHETASE BETA CHAIN"/>
    <property type="match status" value="1"/>
</dbReference>
<dbReference type="Pfam" id="PF00549">
    <property type="entry name" value="Ligase_CoA"/>
    <property type="match status" value="1"/>
</dbReference>
<dbReference type="HAMAP" id="MF_00558">
    <property type="entry name" value="Succ_CoA_beta"/>
    <property type="match status" value="1"/>
</dbReference>
<dbReference type="GO" id="GO:0006104">
    <property type="term" value="P:succinyl-CoA metabolic process"/>
    <property type="evidence" value="ECO:0007669"/>
    <property type="project" value="TreeGrafter"/>
</dbReference>
<dbReference type="AlphaFoldDB" id="A0AAE0T674"/>
<feature type="binding site" evidence="7">
    <location>
        <position position="255"/>
    </location>
    <ligand>
        <name>substrate</name>
        <note>ligand shared with subunit alpha</note>
    </ligand>
</feature>
<dbReference type="SUPFAM" id="SSF56059">
    <property type="entry name" value="Glutathione synthetase ATP-binding domain-like"/>
    <property type="match status" value="1"/>
</dbReference>
<dbReference type="Pfam" id="PF08442">
    <property type="entry name" value="ATP-grasp_2"/>
    <property type="match status" value="1"/>
</dbReference>
<dbReference type="InterPro" id="IPR013815">
    <property type="entry name" value="ATP_grasp_subdomain_1"/>
</dbReference>
<dbReference type="EC" id="6.2.1.5" evidence="7"/>
<dbReference type="InterPro" id="IPR005809">
    <property type="entry name" value="Succ_CoA_ligase-like_bsu"/>
</dbReference>
<feature type="binding site" evidence="7">
    <location>
        <begin position="312"/>
        <end position="314"/>
    </location>
    <ligand>
        <name>substrate</name>
        <note>ligand shared with subunit alpha</note>
    </ligand>
</feature>
<evidence type="ECO:0000256" key="4">
    <source>
        <dbReference type="ARBA" id="ARBA00022723"/>
    </source>
</evidence>
<dbReference type="EMBL" id="JAEAOA010000186">
    <property type="protein sequence ID" value="KAK3604233.1"/>
    <property type="molecule type" value="Genomic_DNA"/>
</dbReference>
<dbReference type="InterPro" id="IPR005811">
    <property type="entry name" value="SUCC_ACL_C"/>
</dbReference>
<dbReference type="FunFam" id="3.40.50.261:FF:000001">
    <property type="entry name" value="Succinate--CoA ligase [ADP-forming] subunit beta"/>
    <property type="match status" value="1"/>
</dbReference>
<evidence type="ECO:0000256" key="7">
    <source>
        <dbReference type="HAMAP-Rule" id="MF_03219"/>
    </source>
</evidence>
<dbReference type="FunFam" id="3.30.470.20:FF:000002">
    <property type="entry name" value="Succinate--CoA ligase [ADP-forming] subunit beta"/>
    <property type="match status" value="1"/>
</dbReference>
<evidence type="ECO:0000256" key="2">
    <source>
        <dbReference type="ARBA" id="ARBA00022532"/>
    </source>
</evidence>
<dbReference type="Proteomes" id="UP001195483">
    <property type="component" value="Unassembled WGS sequence"/>
</dbReference>
<gene>
    <name evidence="11" type="ORF">CHS0354_002041</name>
</gene>
<dbReference type="Gene3D" id="3.30.1490.20">
    <property type="entry name" value="ATP-grasp fold, A domain"/>
    <property type="match status" value="1"/>
</dbReference>
<comment type="caution">
    <text evidence="7">Lacks conserved residue(s) required for the propagation of feature annotation.</text>
</comment>
<dbReference type="GO" id="GO:0000287">
    <property type="term" value="F:magnesium ion binding"/>
    <property type="evidence" value="ECO:0007669"/>
    <property type="project" value="UniProtKB-UniRule"/>
</dbReference>
<evidence type="ECO:0000256" key="6">
    <source>
        <dbReference type="ARBA" id="ARBA00022842"/>
    </source>
</evidence>
<dbReference type="GO" id="GO:0042709">
    <property type="term" value="C:succinate-CoA ligase complex"/>
    <property type="evidence" value="ECO:0007669"/>
    <property type="project" value="TreeGrafter"/>
</dbReference>
<comment type="subcellular location">
    <subcellularLocation>
        <location evidence="7">Mitochondrion</location>
    </subcellularLocation>
</comment>
<dbReference type="PANTHER" id="PTHR11815:SF10">
    <property type="entry name" value="SUCCINATE--COA LIGASE [GDP-FORMING] SUBUNIT BETA, MITOCHONDRIAL"/>
    <property type="match status" value="1"/>
</dbReference>
<dbReference type="Gene3D" id="3.40.50.261">
    <property type="entry name" value="Succinyl-CoA synthetase domains"/>
    <property type="match status" value="1"/>
</dbReference>
<feature type="binding site" evidence="7">
    <location>
        <position position="95"/>
    </location>
    <ligand>
        <name>ATP</name>
        <dbReference type="ChEBI" id="CHEBI:30616"/>
    </ligand>
</feature>
<keyword evidence="2 7" id="KW-0816">Tricarboxylic acid cycle</keyword>
<dbReference type="Gene3D" id="3.30.470.20">
    <property type="entry name" value="ATP-grasp fold, B domain"/>
    <property type="match status" value="1"/>
</dbReference>
<evidence type="ECO:0000259" key="9">
    <source>
        <dbReference type="Pfam" id="PF00549"/>
    </source>
</evidence>
<evidence type="ECO:0000256" key="3">
    <source>
        <dbReference type="ARBA" id="ARBA00022598"/>
    </source>
</evidence>
<dbReference type="InterPro" id="IPR016102">
    <property type="entry name" value="Succinyl-CoA_synth-like"/>
</dbReference>
<comment type="caution">
    <text evidence="11">The sequence shown here is derived from an EMBL/GenBank/DDBJ whole genome shotgun (WGS) entry which is preliminary data.</text>
</comment>
<dbReference type="PIRSF" id="PIRSF001554">
    <property type="entry name" value="SucCS_beta"/>
    <property type="match status" value="1"/>
</dbReference>
<reference evidence="11" key="3">
    <citation type="submission" date="2023-05" db="EMBL/GenBank/DDBJ databases">
        <authorList>
            <person name="Smith C.H."/>
        </authorList>
    </citation>
    <scope>NUCLEOTIDE SEQUENCE</scope>
    <source>
        <strain evidence="11">CHS0354</strain>
        <tissue evidence="11">Mantle</tissue>
    </source>
</reference>
<sequence length="380" mass="41561">MKIHEYQGKEVIARFGAAVPLGYTAKSAEEAALQAARIPGDIKVGGGVKVCKTPDELKQHAARILANPLITPQTSAEGQRVKTLLIEQGTVIKKELYFSVLVDRESKKPMILASAEGGMDIEEVSEKHPDKIIQETVDPLLGLRNFQALRIAYRMGLDAIDPKLPAKAAKCFMSLYRAFSENDCALLEINPMIINGDNEVVCLDCKMSFDENALYRHPDIEKYRDLDEENAVETEAAKWNLNFIKLDGNIGCMVNGAGLAMATMDIIKYYGGEPANFLDVGGGATAERVEAAFKIITEDPNVKAIFINIFGGIVRCDMIAEGIIEAFKKVNLRVPVVVRLQGNNADKAKTIINGSELKDKLVMIDDITEAAKKSVAFVKG</sequence>
<feature type="domain" description="ATP-citrate synthase/succinyl-CoA ligase C-terminal" evidence="9">
    <location>
        <begin position="253"/>
        <end position="358"/>
    </location>
</feature>
<dbReference type="NCBIfam" id="TIGR01016">
    <property type="entry name" value="sucCoAbeta"/>
    <property type="match status" value="1"/>
</dbReference>
<reference evidence="11" key="2">
    <citation type="journal article" date="2021" name="Genome Biol. Evol.">
        <title>Developing a high-quality reference genome for a parasitic bivalve with doubly uniparental inheritance (Bivalvia: Unionida).</title>
        <authorList>
            <person name="Smith C.H."/>
        </authorList>
    </citation>
    <scope>NUCLEOTIDE SEQUENCE</scope>
    <source>
        <strain evidence="11">CHS0354</strain>
        <tissue evidence="11">Mantle</tissue>
    </source>
</reference>
<dbReference type="InterPro" id="IPR017866">
    <property type="entry name" value="Succ-CoA_synthase_bsu_CS"/>
</dbReference>
<dbReference type="GO" id="GO:0005829">
    <property type="term" value="C:cytosol"/>
    <property type="evidence" value="ECO:0007669"/>
    <property type="project" value="TreeGrafter"/>
</dbReference>
<reference evidence="11" key="1">
    <citation type="journal article" date="2021" name="Genome Biol. Evol.">
        <title>A High-Quality Reference Genome for a Parasitic Bivalve with Doubly Uniparental Inheritance (Bivalvia: Unionida).</title>
        <authorList>
            <person name="Smith C.H."/>
        </authorList>
    </citation>
    <scope>NUCLEOTIDE SEQUENCE</scope>
    <source>
        <strain evidence="11">CHS0354</strain>
    </source>
</reference>
<comment type="similarity">
    <text evidence="7 8">Belongs to the succinate/malate CoA ligase beta subunit family.</text>
</comment>
<protein>
    <recommendedName>
        <fullName evidence="7">Succinate--CoA ligase [ADP-forming] subunit beta, mitochondrial</fullName>
        <ecNumber evidence="7">6.2.1.5</ecNumber>
    </recommendedName>
    <alternativeName>
        <fullName evidence="7">Succinyl-CoA synthetase beta chain</fullName>
        <shortName evidence="7">SCS-beta</shortName>
    </alternativeName>
</protein>
<feature type="domain" description="ATP-grasp fold succinyl-CoA synthetase-type" evidence="10">
    <location>
        <begin position="2"/>
        <end position="193"/>
    </location>
</feature>
<dbReference type="InterPro" id="IPR013650">
    <property type="entry name" value="ATP-grasp_succ-CoA_synth-type"/>
</dbReference>
<dbReference type="PROSITE" id="PS01217">
    <property type="entry name" value="SUCCINYL_COA_LIG_3"/>
    <property type="match status" value="1"/>
</dbReference>
<dbReference type="GO" id="GO:0006099">
    <property type="term" value="P:tricarboxylic acid cycle"/>
    <property type="evidence" value="ECO:0007669"/>
    <property type="project" value="UniProtKB-UniRule"/>
</dbReference>
<comment type="pathway">
    <text evidence="1 7">Carbohydrate metabolism; tricarboxylic acid cycle; succinate from succinyl-CoA (ligase route): step 1/1.</text>
</comment>
<comment type="function">
    <text evidence="7">Succinyl-CoA synthetase functions in the citric acid cycle (TCA), coupling the hydrolysis of succinyl-CoA to the synthesis of ATP and thus represents the only step of substrate-level phosphorylation in the TCA. The beta subunit provides nucleotide specificity of the enzyme and binds the substrate succinate, while the binding sites for coenzyme A and phosphate are found in the alpha subunit.</text>
</comment>
<dbReference type="SUPFAM" id="SSF52210">
    <property type="entry name" value="Succinyl-CoA synthetase domains"/>
    <property type="match status" value="1"/>
</dbReference>
<dbReference type="NCBIfam" id="NF001913">
    <property type="entry name" value="PRK00696.1"/>
    <property type="match status" value="1"/>
</dbReference>
<dbReference type="GO" id="GO:0005524">
    <property type="term" value="F:ATP binding"/>
    <property type="evidence" value="ECO:0007669"/>
    <property type="project" value="UniProtKB-UniRule"/>
</dbReference>
<evidence type="ECO:0000256" key="1">
    <source>
        <dbReference type="ARBA" id="ARBA00005064"/>
    </source>
</evidence>
<feature type="binding site" evidence="7">
    <location>
        <position position="190"/>
    </location>
    <ligand>
        <name>Mg(2+)</name>
        <dbReference type="ChEBI" id="CHEBI:18420"/>
    </ligand>
</feature>
<accession>A0AAE0T674</accession>
<proteinExistence type="inferred from homology"/>
<dbReference type="GO" id="GO:0004775">
    <property type="term" value="F:succinate-CoA ligase (ADP-forming) activity"/>
    <property type="evidence" value="ECO:0007669"/>
    <property type="project" value="UniProtKB-UniRule"/>
</dbReference>
<dbReference type="GO" id="GO:0005739">
    <property type="term" value="C:mitochondrion"/>
    <property type="evidence" value="ECO:0007669"/>
    <property type="project" value="UniProtKB-SubCell"/>
</dbReference>
<keyword evidence="7" id="KW-0496">Mitochondrion</keyword>